<evidence type="ECO:0000313" key="8">
    <source>
        <dbReference type="EMBL" id="ROH95370.1"/>
    </source>
</evidence>
<keyword evidence="9" id="KW-1185">Reference proteome</keyword>
<reference evidence="8 9" key="1">
    <citation type="submission" date="2018-11" db="EMBL/GenBank/DDBJ databases">
        <title>Proposal to divide the Flavobacteriaceae and reorganize its genera based on Amino Acid Identity values calculated from whole genome sequences.</title>
        <authorList>
            <person name="Nicholson A.C."/>
            <person name="Gulvik C.A."/>
            <person name="Whitney A.M."/>
            <person name="Humrighouse B.W."/>
            <person name="Bell M."/>
            <person name="Holmes B."/>
            <person name="Steigerwalt A."/>
            <person name="Villarma A."/>
            <person name="Sheth M."/>
            <person name="Batra D."/>
            <person name="Pryor J."/>
            <person name="Bernardet J.-F."/>
            <person name="Hugo C."/>
            <person name="Kampfer P."/>
            <person name="Newman J."/>
            <person name="Mcquiston J.R."/>
        </authorList>
    </citation>
    <scope>NUCLEOTIDE SEQUENCE [LARGE SCALE GENOMIC DNA]</scope>
    <source>
        <strain evidence="8 9">G0235</strain>
    </source>
</reference>
<dbReference type="InterPro" id="IPR036286">
    <property type="entry name" value="LexA/Signal_pep-like_sf"/>
</dbReference>
<dbReference type="PANTHER" id="PTHR43390">
    <property type="entry name" value="SIGNAL PEPTIDASE I"/>
    <property type="match status" value="1"/>
</dbReference>
<comment type="similarity">
    <text evidence="2 6">Belongs to the peptidase S26 family.</text>
</comment>
<name>A0ABX9XD67_9FLAO</name>
<comment type="subcellular location">
    <subcellularLocation>
        <location evidence="6">Membrane</location>
        <topology evidence="6">Single-pass type II membrane protein</topology>
    </subcellularLocation>
</comment>
<evidence type="ECO:0000256" key="6">
    <source>
        <dbReference type="RuleBase" id="RU362042"/>
    </source>
</evidence>
<feature type="transmembrane region" description="Helical" evidence="6">
    <location>
        <begin position="12"/>
        <end position="35"/>
    </location>
</feature>
<protein>
    <recommendedName>
        <fullName evidence="4 6">Signal peptidase I</fullName>
        <ecNumber evidence="3 6">3.4.21.89</ecNumber>
    </recommendedName>
</protein>
<keyword evidence="6" id="KW-0472">Membrane</keyword>
<dbReference type="PROSITE" id="PS00761">
    <property type="entry name" value="SPASE_I_3"/>
    <property type="match status" value="1"/>
</dbReference>
<keyword evidence="6" id="KW-1133">Transmembrane helix</keyword>
<dbReference type="PANTHER" id="PTHR43390:SF1">
    <property type="entry name" value="CHLOROPLAST PROCESSING PEPTIDASE"/>
    <property type="match status" value="1"/>
</dbReference>
<evidence type="ECO:0000256" key="4">
    <source>
        <dbReference type="ARBA" id="ARBA00019232"/>
    </source>
</evidence>
<keyword evidence="6" id="KW-0645">Protease</keyword>
<dbReference type="GO" id="GO:0009003">
    <property type="term" value="F:signal peptidase activity"/>
    <property type="evidence" value="ECO:0007669"/>
    <property type="project" value="UniProtKB-EC"/>
</dbReference>
<evidence type="ECO:0000259" key="7">
    <source>
        <dbReference type="Pfam" id="PF10502"/>
    </source>
</evidence>
<dbReference type="EMBL" id="RJTW01000003">
    <property type="protein sequence ID" value="ROH95370.1"/>
    <property type="molecule type" value="Genomic_DNA"/>
</dbReference>
<comment type="catalytic activity">
    <reaction evidence="1 6">
        <text>Cleavage of hydrophobic, N-terminal signal or leader sequences from secreted and periplasmic proteins.</text>
        <dbReference type="EC" id="3.4.21.89"/>
    </reaction>
</comment>
<evidence type="ECO:0000313" key="9">
    <source>
        <dbReference type="Proteomes" id="UP000281899"/>
    </source>
</evidence>
<dbReference type="NCBIfam" id="TIGR02227">
    <property type="entry name" value="sigpep_I_bact"/>
    <property type="match status" value="1"/>
</dbReference>
<dbReference type="CDD" id="cd06530">
    <property type="entry name" value="S26_SPase_I"/>
    <property type="match status" value="1"/>
</dbReference>
<comment type="caution">
    <text evidence="8">The sequence shown here is derived from an EMBL/GenBank/DDBJ whole genome shotgun (WGS) entry which is preliminary data.</text>
</comment>
<keyword evidence="5 6" id="KW-0378">Hydrolase</keyword>
<feature type="domain" description="Peptidase S26" evidence="7">
    <location>
        <begin position="17"/>
        <end position="221"/>
    </location>
</feature>
<dbReference type="EC" id="3.4.21.89" evidence="3 6"/>
<evidence type="ECO:0000256" key="5">
    <source>
        <dbReference type="ARBA" id="ARBA00022801"/>
    </source>
</evidence>
<dbReference type="Pfam" id="PF10502">
    <property type="entry name" value="Peptidase_S26"/>
    <property type="match status" value="1"/>
</dbReference>
<dbReference type="InterPro" id="IPR019758">
    <property type="entry name" value="Pept_S26A_signal_pept_1_CS"/>
</dbReference>
<dbReference type="Proteomes" id="UP000281899">
    <property type="component" value="Unassembled WGS sequence"/>
</dbReference>
<keyword evidence="6" id="KW-0812">Transmembrane</keyword>
<dbReference type="PRINTS" id="PR00727">
    <property type="entry name" value="LEADERPTASE"/>
</dbReference>
<dbReference type="Gene3D" id="2.10.109.10">
    <property type="entry name" value="Umud Fragment, subunit A"/>
    <property type="match status" value="1"/>
</dbReference>
<sequence length="225" mass="26085">MVFKSKIFNRVLLTGSFIVTLFIIAKLSGVLQYAFVPLAGNEPTIKRKSFIFMTNILPYEKFKMIAYNQNNLDYPQGAYVQRLIGTENDVILIENGDLYVNGILIDEFNVKHSYKIDRGYVNDLLSKGTEESEIFQIDDNYFITQLNDKELNDNFFHERFINPNTNQDIRKIYHKDWSADNFGPVRVPSGKLFFLGDNRNASLDSRYLGFVDEKDAVGRVFYPKN</sequence>
<evidence type="ECO:0000256" key="1">
    <source>
        <dbReference type="ARBA" id="ARBA00000677"/>
    </source>
</evidence>
<dbReference type="InterPro" id="IPR019533">
    <property type="entry name" value="Peptidase_S26"/>
</dbReference>
<gene>
    <name evidence="8" type="primary">lepB</name>
    <name evidence="8" type="ORF">EGI15_05825</name>
</gene>
<dbReference type="SUPFAM" id="SSF51306">
    <property type="entry name" value="LexA/Signal peptidase"/>
    <property type="match status" value="1"/>
</dbReference>
<proteinExistence type="inferred from homology"/>
<evidence type="ECO:0000256" key="2">
    <source>
        <dbReference type="ARBA" id="ARBA00009370"/>
    </source>
</evidence>
<evidence type="ECO:0000256" key="3">
    <source>
        <dbReference type="ARBA" id="ARBA00013208"/>
    </source>
</evidence>
<organism evidence="8 9">
    <name type="scientific">Chryseobacterium cucumeris</name>
    <dbReference type="NCBI Taxonomy" id="1813611"/>
    <lineage>
        <taxon>Bacteria</taxon>
        <taxon>Pseudomonadati</taxon>
        <taxon>Bacteroidota</taxon>
        <taxon>Flavobacteriia</taxon>
        <taxon>Flavobacteriales</taxon>
        <taxon>Weeksellaceae</taxon>
        <taxon>Chryseobacterium group</taxon>
        <taxon>Chryseobacterium</taxon>
    </lineage>
</organism>
<dbReference type="InterPro" id="IPR000223">
    <property type="entry name" value="Pept_S26A_signal_pept_1"/>
</dbReference>
<accession>A0ABX9XD67</accession>